<dbReference type="HOGENOM" id="CLU_889435_0_0_1"/>
<sequence length="313" mass="35361">MNSQNDSDCFEMDEATQSLESIASLTQKINFLEIMIQHLNTRVSILEGKELIHGNVMATAAQDYPVSWNLKTPKDYIVYAEKKIHNLKHDNEWRKNFLTINFDGVTSENKERILQSINKSRISISHIVNTIAKETIGINILSTHSLGSHGMAIINSSPGKASRPTIDETLENKLRSVVGFIDQIFVSRDGWEYLVRRPVNQMGREFKSGKRSLEESFTGTSKSTAIGKDGHNMAISNPSTPIIDKTTSSNAETTSLSRYFSRNDGLNRLQNINQIYNRPESGLLPRALFHRGEESEKDKERQGTRSLTNRTFI</sequence>
<feature type="compositionally biased region" description="Polar residues" evidence="1">
    <location>
        <begin position="304"/>
        <end position="313"/>
    </location>
</feature>
<feature type="region of interest" description="Disordered" evidence="1">
    <location>
        <begin position="291"/>
        <end position="313"/>
    </location>
</feature>
<reference evidence="2" key="2">
    <citation type="submission" date="2015-06" db="UniProtKB">
        <authorList>
            <consortium name="EnsemblMetazoa"/>
        </authorList>
    </citation>
    <scope>IDENTIFICATION</scope>
</reference>
<dbReference type="AlphaFoldDB" id="T1KTX8"/>
<keyword evidence="3" id="KW-1185">Reference proteome</keyword>
<gene>
    <name evidence="2" type="primary">107367215</name>
</gene>
<dbReference type="EMBL" id="CAEY01000548">
    <property type="status" value="NOT_ANNOTATED_CDS"/>
    <property type="molecule type" value="Genomic_DNA"/>
</dbReference>
<feature type="compositionally biased region" description="Basic and acidic residues" evidence="1">
    <location>
        <begin position="291"/>
        <end position="303"/>
    </location>
</feature>
<feature type="compositionally biased region" description="Polar residues" evidence="1">
    <location>
        <begin position="215"/>
        <end position="224"/>
    </location>
</feature>
<accession>T1KTX8</accession>
<name>T1KTX8_TETUR</name>
<proteinExistence type="predicted"/>
<feature type="compositionally biased region" description="Polar residues" evidence="1">
    <location>
        <begin position="234"/>
        <end position="250"/>
    </location>
</feature>
<organism evidence="2 3">
    <name type="scientific">Tetranychus urticae</name>
    <name type="common">Two-spotted spider mite</name>
    <dbReference type="NCBI Taxonomy" id="32264"/>
    <lineage>
        <taxon>Eukaryota</taxon>
        <taxon>Metazoa</taxon>
        <taxon>Ecdysozoa</taxon>
        <taxon>Arthropoda</taxon>
        <taxon>Chelicerata</taxon>
        <taxon>Arachnida</taxon>
        <taxon>Acari</taxon>
        <taxon>Acariformes</taxon>
        <taxon>Trombidiformes</taxon>
        <taxon>Prostigmata</taxon>
        <taxon>Eleutherengona</taxon>
        <taxon>Raphignathae</taxon>
        <taxon>Tetranychoidea</taxon>
        <taxon>Tetranychidae</taxon>
        <taxon>Tetranychus</taxon>
    </lineage>
</organism>
<reference evidence="3" key="1">
    <citation type="submission" date="2011-08" db="EMBL/GenBank/DDBJ databases">
        <authorList>
            <person name="Rombauts S."/>
        </authorList>
    </citation>
    <scope>NUCLEOTIDE SEQUENCE</scope>
    <source>
        <strain evidence="3">London</strain>
    </source>
</reference>
<evidence type="ECO:0000313" key="2">
    <source>
        <dbReference type="EnsemblMetazoa" id="tetur21g01380.1"/>
    </source>
</evidence>
<dbReference type="EnsemblMetazoa" id="tetur21g01380.1">
    <property type="protein sequence ID" value="tetur21g01380.1"/>
    <property type="gene ID" value="tetur21g01380"/>
</dbReference>
<protein>
    <submittedName>
        <fullName evidence="2">Uncharacterized protein</fullName>
    </submittedName>
</protein>
<evidence type="ECO:0000256" key="1">
    <source>
        <dbReference type="SAM" id="MobiDB-lite"/>
    </source>
</evidence>
<dbReference type="KEGG" id="tut:107367215"/>
<evidence type="ECO:0000313" key="3">
    <source>
        <dbReference type="Proteomes" id="UP000015104"/>
    </source>
</evidence>
<dbReference type="Proteomes" id="UP000015104">
    <property type="component" value="Unassembled WGS sequence"/>
</dbReference>
<feature type="region of interest" description="Disordered" evidence="1">
    <location>
        <begin position="206"/>
        <end position="250"/>
    </location>
</feature>